<dbReference type="InterPro" id="IPR000219">
    <property type="entry name" value="DH_dom"/>
</dbReference>
<dbReference type="InterPro" id="IPR051092">
    <property type="entry name" value="FYVE_RhoGEF_PH"/>
</dbReference>
<dbReference type="InterPro" id="IPR035899">
    <property type="entry name" value="DBL_dom_sf"/>
</dbReference>
<dbReference type="Pfam" id="PF00621">
    <property type="entry name" value="RhoGEF"/>
    <property type="match status" value="1"/>
</dbReference>
<feature type="region of interest" description="Disordered" evidence="2">
    <location>
        <begin position="522"/>
        <end position="541"/>
    </location>
</feature>
<dbReference type="EMBL" id="CAJFCJ010000009">
    <property type="protein sequence ID" value="CAD5119287.1"/>
    <property type="molecule type" value="Genomic_DNA"/>
</dbReference>
<organism evidence="4 5">
    <name type="scientific">Dimorphilus gyrociliatus</name>
    <dbReference type="NCBI Taxonomy" id="2664684"/>
    <lineage>
        <taxon>Eukaryota</taxon>
        <taxon>Metazoa</taxon>
        <taxon>Spiralia</taxon>
        <taxon>Lophotrochozoa</taxon>
        <taxon>Annelida</taxon>
        <taxon>Polychaeta</taxon>
        <taxon>Polychaeta incertae sedis</taxon>
        <taxon>Dinophilidae</taxon>
        <taxon>Dimorphilus</taxon>
    </lineage>
</organism>
<sequence length="757" mass="85167">MDPNEDDLCDIEGNEDIQKQDNDETVVESFDENEDLPNQLRQVETAVTDMRDVFTSALSALKTMQNDDEQLQQKVDDHKKEHERQLSQVVRMVLSLKNDFGAVLHQLTIESHVQRNLRQQVSALQSDRQLLLEELHRAGAISDSLYEEHNACESSEESDQEPLSLLLRKARMVFGISLSCKSEEDSGVTTTDSSVSPESPRSVNQENSYIVTLPPPPSPVDDVEASAYDSDSSITAAANKSLDLSRSLGDNCLEVTAIELSSDEEDTRKDTEKEEMKKHTPPVSPRTDADGAARSPFRKPTTPVRKVPPHERRIKQIQRNNVAQELYETEKKYCNNLWILLDHFAEPIRKSEVISSKELSTMLPQVLITLYQSHCTILQKLEDRVSHSSNYKGMFGDIFARFIADTDGELFQHYQKYVREFPDAILQIKKSCRTCPKFRKFLRQQLDDPVCEGLDLGSFLLTPVQRIPRYVLLLKQMLKCTEEDHPDHYQLQLSLHKLAAFLTQLNESIQYSMKLVSQVAQSPKLKRKTSRSSSFRSSNSSVESMKLAASNTVQKITNVARNVSFREGRHTPRLGSRPSSTVSTDTPNKLKQKLGYLATPSVPLKSPSVTVDPGPNSFSANDEVVAGNFSRRIRKSISQSDVRLASAFNDSSNIGENTLVSQSQMDVSASSKKRHRFPLMPWTKSATMCNNDSLTSNGKRKKGKQRHLIDSSIASEADVSLLKKKNGIKGSIRSFFKISKDNKPPIAPRAKKVLKQS</sequence>
<feature type="region of interest" description="Disordered" evidence="2">
    <location>
        <begin position="183"/>
        <end position="227"/>
    </location>
</feature>
<feature type="region of interest" description="Disordered" evidence="2">
    <location>
        <begin position="565"/>
        <end position="587"/>
    </location>
</feature>
<dbReference type="PROSITE" id="PS00741">
    <property type="entry name" value="DH_1"/>
    <property type="match status" value="1"/>
</dbReference>
<feature type="compositionally biased region" description="Polar residues" evidence="2">
    <location>
        <begin position="577"/>
        <end position="587"/>
    </location>
</feature>
<dbReference type="CDD" id="cd00160">
    <property type="entry name" value="RhoGEF"/>
    <property type="match status" value="1"/>
</dbReference>
<evidence type="ECO:0000313" key="5">
    <source>
        <dbReference type="Proteomes" id="UP000549394"/>
    </source>
</evidence>
<dbReference type="PANTHER" id="PTHR12673">
    <property type="entry name" value="FACIOGENITAL DYSPLASIA PROTEIN"/>
    <property type="match status" value="1"/>
</dbReference>
<evidence type="ECO:0000259" key="3">
    <source>
        <dbReference type="PROSITE" id="PS50010"/>
    </source>
</evidence>
<evidence type="ECO:0000256" key="1">
    <source>
        <dbReference type="SAM" id="Coils"/>
    </source>
</evidence>
<gene>
    <name evidence="4" type="ORF">DGYR_LOCUS7555</name>
</gene>
<feature type="region of interest" description="Disordered" evidence="2">
    <location>
        <begin position="261"/>
        <end position="309"/>
    </location>
</feature>
<dbReference type="PROSITE" id="PS50010">
    <property type="entry name" value="DH_2"/>
    <property type="match status" value="1"/>
</dbReference>
<dbReference type="GO" id="GO:0005737">
    <property type="term" value="C:cytoplasm"/>
    <property type="evidence" value="ECO:0007669"/>
    <property type="project" value="TreeGrafter"/>
</dbReference>
<name>A0A7I8VTL4_9ANNE</name>
<protein>
    <submittedName>
        <fullName evidence="4">DgyrCDS7914</fullName>
    </submittedName>
</protein>
<feature type="compositionally biased region" description="Low complexity" evidence="2">
    <location>
        <begin position="187"/>
        <end position="196"/>
    </location>
</feature>
<feature type="compositionally biased region" description="Acidic residues" evidence="2">
    <location>
        <begin position="1"/>
        <end position="15"/>
    </location>
</feature>
<feature type="domain" description="DH" evidence="3">
    <location>
        <begin position="318"/>
        <end position="508"/>
    </location>
</feature>
<feature type="compositionally biased region" description="Basic and acidic residues" evidence="2">
    <location>
        <begin position="266"/>
        <end position="278"/>
    </location>
</feature>
<evidence type="ECO:0000313" key="4">
    <source>
        <dbReference type="EMBL" id="CAD5119287.1"/>
    </source>
</evidence>
<dbReference type="Proteomes" id="UP000549394">
    <property type="component" value="Unassembled WGS sequence"/>
</dbReference>
<evidence type="ECO:0000256" key="2">
    <source>
        <dbReference type="SAM" id="MobiDB-lite"/>
    </source>
</evidence>
<reference evidence="4 5" key="1">
    <citation type="submission" date="2020-08" db="EMBL/GenBank/DDBJ databases">
        <authorList>
            <person name="Hejnol A."/>
        </authorList>
    </citation>
    <scope>NUCLEOTIDE SEQUENCE [LARGE SCALE GENOMIC DNA]</scope>
</reference>
<keyword evidence="1" id="KW-0175">Coiled coil</keyword>
<feature type="compositionally biased region" description="Low complexity" evidence="2">
    <location>
        <begin position="531"/>
        <end position="541"/>
    </location>
</feature>
<dbReference type="Gene3D" id="1.20.900.10">
    <property type="entry name" value="Dbl homology (DH) domain"/>
    <property type="match status" value="1"/>
</dbReference>
<dbReference type="OrthoDB" id="245697at2759"/>
<dbReference type="InterPro" id="IPR001331">
    <property type="entry name" value="GDS_CDC24_CS"/>
</dbReference>
<dbReference type="SUPFAM" id="SSF48065">
    <property type="entry name" value="DBL homology domain (DH-domain)"/>
    <property type="match status" value="1"/>
</dbReference>
<feature type="compositionally biased region" description="Polar residues" evidence="2">
    <location>
        <begin position="197"/>
        <end position="210"/>
    </location>
</feature>
<dbReference type="AlphaFoldDB" id="A0A7I8VTL4"/>
<accession>A0A7I8VTL4</accession>
<dbReference type="SMART" id="SM00325">
    <property type="entry name" value="RhoGEF"/>
    <property type="match status" value="1"/>
</dbReference>
<dbReference type="PANTHER" id="PTHR12673:SF159">
    <property type="entry name" value="LD03170P"/>
    <property type="match status" value="1"/>
</dbReference>
<dbReference type="GO" id="GO:0035556">
    <property type="term" value="P:intracellular signal transduction"/>
    <property type="evidence" value="ECO:0007669"/>
    <property type="project" value="InterPro"/>
</dbReference>
<comment type="caution">
    <text evidence="4">The sequence shown here is derived from an EMBL/GenBank/DDBJ whole genome shotgun (WGS) entry which is preliminary data.</text>
</comment>
<dbReference type="GO" id="GO:0005085">
    <property type="term" value="F:guanyl-nucleotide exchange factor activity"/>
    <property type="evidence" value="ECO:0007669"/>
    <property type="project" value="InterPro"/>
</dbReference>
<keyword evidence="5" id="KW-1185">Reference proteome</keyword>
<proteinExistence type="predicted"/>
<feature type="coiled-coil region" evidence="1">
    <location>
        <begin position="61"/>
        <end position="88"/>
    </location>
</feature>
<feature type="region of interest" description="Disordered" evidence="2">
    <location>
        <begin position="1"/>
        <end position="24"/>
    </location>
</feature>